<dbReference type="GO" id="GO:0071916">
    <property type="term" value="F:dipeptide transmembrane transporter activity"/>
    <property type="evidence" value="ECO:0007669"/>
    <property type="project" value="TreeGrafter"/>
</dbReference>
<dbReference type="GO" id="GO:0005886">
    <property type="term" value="C:plasma membrane"/>
    <property type="evidence" value="ECO:0007669"/>
    <property type="project" value="UniProtKB-SubCell"/>
</dbReference>
<feature type="transmembrane region" description="Helical" evidence="7">
    <location>
        <begin position="89"/>
        <end position="109"/>
    </location>
</feature>
<feature type="transmembrane region" description="Helical" evidence="7">
    <location>
        <begin position="143"/>
        <end position="173"/>
    </location>
</feature>
<dbReference type="AlphaFoldDB" id="A0AAU7S5X0"/>
<dbReference type="PROSITE" id="PS50928">
    <property type="entry name" value="ABC_TM1"/>
    <property type="match status" value="1"/>
</dbReference>
<protein>
    <submittedName>
        <fullName evidence="9">ABC transporter permease</fullName>
    </submittedName>
</protein>
<evidence type="ECO:0000313" key="9">
    <source>
        <dbReference type="EMBL" id="XBT97854.1"/>
    </source>
</evidence>
<sequence>MLDGRPAFTVVWERIPATLAIAIPALIVKMAIGVPAGTFSALRRGSWVDQLLMTSAIFGLAVPGFVVGLCLIMVFSVELGWLPSGGAGSIKHALLPVATLGLFGAATLARYTRSAVSDVLSQPYVRAAIIKGIPRRRIVLFHVLPNAAIPIITIVGLMIGSSVAGAVVIESVFSWPGVGRLLVTSVANRDLAVVQSILLFVGFSMVLANFGVDLLYGLVDPRMRRQATSGARR</sequence>
<keyword evidence="6 7" id="KW-0472">Membrane</keyword>
<evidence type="ECO:0000256" key="1">
    <source>
        <dbReference type="ARBA" id="ARBA00004651"/>
    </source>
</evidence>
<geneLocation type="plasmid" evidence="9">
    <name>unnamed3</name>
</geneLocation>
<name>A0AAU7S5X0_9HYPH</name>
<evidence type="ECO:0000256" key="7">
    <source>
        <dbReference type="RuleBase" id="RU363032"/>
    </source>
</evidence>
<comment type="similarity">
    <text evidence="7">Belongs to the binding-protein-dependent transport system permease family.</text>
</comment>
<proteinExistence type="inferred from homology"/>
<comment type="subcellular location">
    <subcellularLocation>
        <location evidence="1 7">Cell membrane</location>
        <topology evidence="1 7">Multi-pass membrane protein</topology>
    </subcellularLocation>
</comment>
<dbReference type="Pfam" id="PF00528">
    <property type="entry name" value="BPD_transp_1"/>
    <property type="match status" value="1"/>
</dbReference>
<keyword evidence="3" id="KW-1003">Cell membrane</keyword>
<evidence type="ECO:0000259" key="8">
    <source>
        <dbReference type="PROSITE" id="PS50928"/>
    </source>
</evidence>
<evidence type="ECO:0000256" key="2">
    <source>
        <dbReference type="ARBA" id="ARBA00022448"/>
    </source>
</evidence>
<feature type="transmembrane region" description="Helical" evidence="7">
    <location>
        <begin position="15"/>
        <end position="39"/>
    </location>
</feature>
<keyword evidence="2 7" id="KW-0813">Transport</keyword>
<feature type="transmembrane region" description="Helical" evidence="7">
    <location>
        <begin position="51"/>
        <end position="77"/>
    </location>
</feature>
<dbReference type="PANTHER" id="PTHR43163:SF6">
    <property type="entry name" value="DIPEPTIDE TRANSPORT SYSTEM PERMEASE PROTEIN DPPB-RELATED"/>
    <property type="match status" value="1"/>
</dbReference>
<evidence type="ECO:0000256" key="3">
    <source>
        <dbReference type="ARBA" id="ARBA00022475"/>
    </source>
</evidence>
<organism evidence="9">
    <name type="scientific">Rhizobium sp. ZPR3</name>
    <dbReference type="NCBI Taxonomy" id="3158967"/>
    <lineage>
        <taxon>Bacteria</taxon>
        <taxon>Pseudomonadati</taxon>
        <taxon>Pseudomonadota</taxon>
        <taxon>Alphaproteobacteria</taxon>
        <taxon>Hyphomicrobiales</taxon>
        <taxon>Rhizobiaceae</taxon>
        <taxon>Rhizobium/Agrobacterium group</taxon>
        <taxon>Rhizobium</taxon>
    </lineage>
</organism>
<evidence type="ECO:0000256" key="4">
    <source>
        <dbReference type="ARBA" id="ARBA00022692"/>
    </source>
</evidence>
<feature type="transmembrane region" description="Helical" evidence="7">
    <location>
        <begin position="193"/>
        <end position="216"/>
    </location>
</feature>
<dbReference type="SUPFAM" id="SSF161098">
    <property type="entry name" value="MetI-like"/>
    <property type="match status" value="1"/>
</dbReference>
<dbReference type="PANTHER" id="PTHR43163">
    <property type="entry name" value="DIPEPTIDE TRANSPORT SYSTEM PERMEASE PROTEIN DPPB-RELATED"/>
    <property type="match status" value="1"/>
</dbReference>
<evidence type="ECO:0000256" key="5">
    <source>
        <dbReference type="ARBA" id="ARBA00022989"/>
    </source>
</evidence>
<keyword evidence="4 7" id="KW-0812">Transmembrane</keyword>
<evidence type="ECO:0000256" key="6">
    <source>
        <dbReference type="ARBA" id="ARBA00023136"/>
    </source>
</evidence>
<accession>A0AAU7S5X0</accession>
<keyword evidence="9" id="KW-0614">Plasmid</keyword>
<reference evidence="9" key="1">
    <citation type="submission" date="2024-06" db="EMBL/GenBank/DDBJ databases">
        <authorList>
            <person name="Li T."/>
            <person name="Gao R."/>
        </authorList>
    </citation>
    <scope>NUCLEOTIDE SEQUENCE</scope>
    <source>
        <strain evidence="9">ZPR3</strain>
        <plasmid evidence="9">unnamed3</plasmid>
    </source>
</reference>
<dbReference type="Gene3D" id="1.10.3720.10">
    <property type="entry name" value="MetI-like"/>
    <property type="match status" value="1"/>
</dbReference>
<keyword evidence="5 7" id="KW-1133">Transmembrane helix</keyword>
<dbReference type="CDD" id="cd06261">
    <property type="entry name" value="TM_PBP2"/>
    <property type="match status" value="1"/>
</dbReference>
<dbReference type="InterPro" id="IPR035906">
    <property type="entry name" value="MetI-like_sf"/>
</dbReference>
<dbReference type="EMBL" id="CP157963">
    <property type="protein sequence ID" value="XBT97854.1"/>
    <property type="molecule type" value="Genomic_DNA"/>
</dbReference>
<dbReference type="InterPro" id="IPR000515">
    <property type="entry name" value="MetI-like"/>
</dbReference>
<gene>
    <name evidence="9" type="ORF">ABM479_33625</name>
</gene>
<feature type="domain" description="ABC transmembrane type-1" evidence="8">
    <location>
        <begin position="15"/>
        <end position="216"/>
    </location>
</feature>
<dbReference type="RefSeq" id="WP_349963119.1">
    <property type="nucleotide sequence ID" value="NZ_CP157963.1"/>
</dbReference>